<dbReference type="AlphaFoldDB" id="A0A5S9IMJ2"/>
<dbReference type="PANTHER" id="PTHR48100">
    <property type="entry name" value="BROAD-SPECIFICITY PHOSPHATASE YOR283W-RELATED"/>
    <property type="match status" value="1"/>
</dbReference>
<accession>A0A5S9IMJ2</accession>
<dbReference type="EMBL" id="AP019860">
    <property type="protein sequence ID" value="BBM83305.1"/>
    <property type="molecule type" value="Genomic_DNA"/>
</dbReference>
<name>A0A5S9IMJ2_UABAM</name>
<dbReference type="RefSeq" id="WP_151967511.1">
    <property type="nucleotide sequence ID" value="NZ_AP019860.1"/>
</dbReference>
<keyword evidence="2" id="KW-1185">Reference proteome</keyword>
<dbReference type="Gene3D" id="3.40.50.1240">
    <property type="entry name" value="Phosphoglycerate mutase-like"/>
    <property type="match status" value="1"/>
</dbReference>
<gene>
    <name evidence="1" type="ORF">UABAM_01656</name>
</gene>
<dbReference type="InterPro" id="IPR013078">
    <property type="entry name" value="His_Pase_superF_clade-1"/>
</dbReference>
<sequence length="214" mass="24702">MNKTVWFIRHAQSTGNAGEITHSPSGIPLTDLGKRQAQLLSEGFDVQPDLIVTSRYIRTKETAQDFMSRFSKVSHEEWPLHEFTYLSPDRYKGTTMGERKPMAEKYWKDNDPELVEGPGAESFTEFVARIEECFSKIDAAPQNNIVIFTHGLVIRLILLLQLTKQYRDCFSLMQKYQDMRKFPVANACILKITWDTKEMSCLDVSHMPQDLITF</sequence>
<evidence type="ECO:0000313" key="1">
    <source>
        <dbReference type="EMBL" id="BBM83305.1"/>
    </source>
</evidence>
<reference evidence="1 2" key="1">
    <citation type="submission" date="2019-08" db="EMBL/GenBank/DDBJ databases">
        <title>Complete genome sequence of Candidatus Uab amorphum.</title>
        <authorList>
            <person name="Shiratori T."/>
            <person name="Suzuki S."/>
            <person name="Kakizawa Y."/>
            <person name="Ishida K."/>
        </authorList>
    </citation>
    <scope>NUCLEOTIDE SEQUENCE [LARGE SCALE GENOMIC DNA]</scope>
    <source>
        <strain evidence="1 2">SRT547</strain>
    </source>
</reference>
<protein>
    <submittedName>
        <fullName evidence="1">Phosphoglycerate kinase</fullName>
    </submittedName>
</protein>
<dbReference type="SMART" id="SM00855">
    <property type="entry name" value="PGAM"/>
    <property type="match status" value="1"/>
</dbReference>
<dbReference type="CDD" id="cd07067">
    <property type="entry name" value="HP_PGM_like"/>
    <property type="match status" value="1"/>
</dbReference>
<proteinExistence type="predicted"/>
<dbReference type="Proteomes" id="UP000326354">
    <property type="component" value="Chromosome"/>
</dbReference>
<dbReference type="InterPro" id="IPR050275">
    <property type="entry name" value="PGM_Phosphatase"/>
</dbReference>
<evidence type="ECO:0000313" key="2">
    <source>
        <dbReference type="Proteomes" id="UP000326354"/>
    </source>
</evidence>
<keyword evidence="1" id="KW-0418">Kinase</keyword>
<dbReference type="SUPFAM" id="SSF53254">
    <property type="entry name" value="Phosphoglycerate mutase-like"/>
    <property type="match status" value="1"/>
</dbReference>
<dbReference type="KEGG" id="uam:UABAM_01656"/>
<dbReference type="GO" id="GO:0016791">
    <property type="term" value="F:phosphatase activity"/>
    <property type="evidence" value="ECO:0007669"/>
    <property type="project" value="TreeGrafter"/>
</dbReference>
<keyword evidence="1" id="KW-0808">Transferase</keyword>
<dbReference type="Pfam" id="PF00300">
    <property type="entry name" value="His_Phos_1"/>
    <property type="match status" value="1"/>
</dbReference>
<organism evidence="1 2">
    <name type="scientific">Uabimicrobium amorphum</name>
    <dbReference type="NCBI Taxonomy" id="2596890"/>
    <lineage>
        <taxon>Bacteria</taxon>
        <taxon>Pseudomonadati</taxon>
        <taxon>Planctomycetota</taxon>
        <taxon>Candidatus Uabimicrobiia</taxon>
        <taxon>Candidatus Uabimicrobiales</taxon>
        <taxon>Candidatus Uabimicrobiaceae</taxon>
        <taxon>Candidatus Uabimicrobium</taxon>
    </lineage>
</organism>
<dbReference type="GO" id="GO:0016301">
    <property type="term" value="F:kinase activity"/>
    <property type="evidence" value="ECO:0007669"/>
    <property type="project" value="UniProtKB-KW"/>
</dbReference>
<dbReference type="InterPro" id="IPR029033">
    <property type="entry name" value="His_PPase_superfam"/>
</dbReference>
<dbReference type="OrthoDB" id="7925971at2"/>